<sequence length="555" mass="63120">MGFAYLSPEELTEQHRRGTERSSVRALQDTEERCRRQAMWRRIDSQVRRDDVAITACMSQLRGLKLQAAHYLDVLNSTTTAIADLEAKIHLLSLSSEDIKTQLCRGSSCSSMKRSCSSSLIADRDRLQSDMAHGWKVRESDGFLPHSSSPRPKHSLFWKEVHSSGQPAQMACEDSFYDSPSEECEAQTCALAGNIARKSAASIRSSRHRRLRTSAIRPHANGRFSDPVAFDELDYFRRKVSALPPMEDLVSLRAGHPEEQNTVGGTSLYSGEPRLNEPPCSRPSSEDPRQLRKNLFTVIDKYRNGCTYSLISLFPPLDKLYQLFADAQPALSAIKASIMIGVTLFKIAEFVRELLSSDAFYKFVLALEPADLPRLPASLAEARTILRDDGASSHGDSDIYNTVNLLVSLRMYVRAHWFDSVQSSYGNFLHRYYLKFLQINSMSRITVPLWPQYKRVRLFNAERHLLRDGELDFSFLYAILSTFAILHELHILPVQRATYGYHELRMCEHAMEHGTMVQPSSGAARYTCIWPAWVDKYNNTYIGSRFRRHRSAQSS</sequence>
<gene>
    <name evidence="2" type="ORF">GL50803_00114392</name>
</gene>
<keyword evidence="3" id="KW-1185">Reference proteome</keyword>
<evidence type="ECO:0000313" key="2">
    <source>
        <dbReference type="EMBL" id="KAE8303407.1"/>
    </source>
</evidence>
<proteinExistence type="predicted"/>
<organism evidence="2 3">
    <name type="scientific">Giardia intestinalis (strain ATCC 50803 / WB clone C6)</name>
    <name type="common">Giardia lamblia</name>
    <dbReference type="NCBI Taxonomy" id="184922"/>
    <lineage>
        <taxon>Eukaryota</taxon>
        <taxon>Metamonada</taxon>
        <taxon>Diplomonadida</taxon>
        <taxon>Hexamitidae</taxon>
        <taxon>Giardiinae</taxon>
        <taxon>Giardia</taxon>
    </lineage>
</organism>
<feature type="region of interest" description="Disordered" evidence="1">
    <location>
        <begin position="255"/>
        <end position="288"/>
    </location>
</feature>
<accession>A8BFN3</accession>
<dbReference type="Proteomes" id="UP000001548">
    <property type="component" value="Unassembled WGS sequence"/>
</dbReference>
<reference evidence="2 3" key="1">
    <citation type="journal article" date="2007" name="Science">
        <title>Genomic minimalism in the early diverging intestinal parasite Giardia lamblia.</title>
        <authorList>
            <person name="Morrison H.G."/>
            <person name="McArthur A.G."/>
            <person name="Gillin F.D."/>
            <person name="Aley S.B."/>
            <person name="Adam R.D."/>
            <person name="Olsen G.J."/>
            <person name="Best A.A."/>
            <person name="Cande W.Z."/>
            <person name="Chen F."/>
            <person name="Cipriano M.J."/>
            <person name="Davids B.J."/>
            <person name="Dawson S.C."/>
            <person name="Elmendorf H.G."/>
            <person name="Hehl A.B."/>
            <person name="Holder M.E."/>
            <person name="Huse S.M."/>
            <person name="Kim U.U."/>
            <person name="Lasek-Nesselquist E."/>
            <person name="Manning G."/>
            <person name="Nigam A."/>
            <person name="Nixon J.E."/>
            <person name="Palm D."/>
            <person name="Passamaneck N.E."/>
            <person name="Prabhu A."/>
            <person name="Reich C.I."/>
            <person name="Reiner D.S."/>
            <person name="Samuelson J."/>
            <person name="Svard S.G."/>
            <person name="Sogin M.L."/>
        </authorList>
    </citation>
    <scope>NUCLEOTIDE SEQUENCE [LARGE SCALE GENOMIC DNA]</scope>
    <source>
        <strain evidence="2 3">WB C6</strain>
    </source>
</reference>
<dbReference type="HOGENOM" id="CLU_491314_0_0_1"/>
<evidence type="ECO:0000256" key="1">
    <source>
        <dbReference type="SAM" id="MobiDB-lite"/>
    </source>
</evidence>
<dbReference type="RefSeq" id="XP_001707303.1">
    <property type="nucleotide sequence ID" value="XM_001707251.1"/>
</dbReference>
<dbReference type="KEGG" id="gla:GL50803_00114392"/>
<dbReference type="VEuPathDB" id="GiardiaDB:GL50803_114392"/>
<dbReference type="GeneID" id="5700202"/>
<feature type="compositionally biased region" description="Polar residues" evidence="1">
    <location>
        <begin position="260"/>
        <end position="269"/>
    </location>
</feature>
<dbReference type="EMBL" id="AACB03000002">
    <property type="protein sequence ID" value="KAE8303407.1"/>
    <property type="molecule type" value="Genomic_DNA"/>
</dbReference>
<evidence type="ECO:0000313" key="3">
    <source>
        <dbReference type="Proteomes" id="UP000001548"/>
    </source>
</evidence>
<protein>
    <submittedName>
        <fullName evidence="2">Uncharacterized protein</fullName>
    </submittedName>
</protein>
<name>A8BFN3_GIAIC</name>
<dbReference type="AlphaFoldDB" id="A8BFN3"/>
<comment type="caution">
    <text evidence="2">The sequence shown here is derived from an EMBL/GenBank/DDBJ whole genome shotgun (WGS) entry which is preliminary data.</text>
</comment>